<accession>C4FEB5</accession>
<evidence type="ECO:0000256" key="4">
    <source>
        <dbReference type="ARBA" id="ARBA00022679"/>
    </source>
</evidence>
<dbReference type="PANTHER" id="PTHR11601">
    <property type="entry name" value="CYSTEINE DESULFURYLASE FAMILY MEMBER"/>
    <property type="match status" value="1"/>
</dbReference>
<evidence type="ECO:0000256" key="8">
    <source>
        <dbReference type="ARBA" id="ARBA00023014"/>
    </source>
</evidence>
<feature type="domain" description="Aminotransferase class V" evidence="11">
    <location>
        <begin position="11"/>
        <end position="154"/>
    </location>
</feature>
<dbReference type="STRING" id="1683.Bang102_005125"/>
<gene>
    <name evidence="12" type="ORF">BIFANG_02655</name>
</gene>
<dbReference type="InterPro" id="IPR015424">
    <property type="entry name" value="PyrdxlP-dep_Trfase"/>
</dbReference>
<comment type="caution">
    <text evidence="12">The sequence shown here is derived from an EMBL/GenBank/DDBJ whole genome shotgun (WGS) entry which is preliminary data.</text>
</comment>
<keyword evidence="5" id="KW-0479">Metal-binding</keyword>
<dbReference type="FunFam" id="3.40.640.10:FF:000084">
    <property type="entry name" value="IscS-like cysteine desulfurase"/>
    <property type="match status" value="1"/>
</dbReference>
<dbReference type="InterPro" id="IPR015421">
    <property type="entry name" value="PyrdxlP-dep_Trfase_major"/>
</dbReference>
<dbReference type="eggNOG" id="COG1104">
    <property type="taxonomic scope" value="Bacteria"/>
</dbReference>
<keyword evidence="4" id="KW-0808">Transferase</keyword>
<feature type="domain" description="Aminotransferase class V" evidence="11">
    <location>
        <begin position="177"/>
        <end position="368"/>
    </location>
</feature>
<evidence type="ECO:0000256" key="1">
    <source>
        <dbReference type="ARBA" id="ARBA00001933"/>
    </source>
</evidence>
<dbReference type="GO" id="GO:0046872">
    <property type="term" value="F:metal ion binding"/>
    <property type="evidence" value="ECO:0007669"/>
    <property type="project" value="UniProtKB-KW"/>
</dbReference>
<comment type="cofactor">
    <cofactor evidence="1 10">
        <name>pyridoxal 5'-phosphate</name>
        <dbReference type="ChEBI" id="CHEBI:597326"/>
    </cofactor>
</comment>
<evidence type="ECO:0000256" key="7">
    <source>
        <dbReference type="ARBA" id="ARBA00023004"/>
    </source>
</evidence>
<dbReference type="PATRIC" id="fig|518635.7.peg.599"/>
<evidence type="ECO:0000259" key="11">
    <source>
        <dbReference type="Pfam" id="PF00266"/>
    </source>
</evidence>
<evidence type="ECO:0000256" key="3">
    <source>
        <dbReference type="ARBA" id="ARBA00012239"/>
    </source>
</evidence>
<keyword evidence="6" id="KW-0663">Pyridoxal phosphate</keyword>
<dbReference type="PIRSF" id="PIRSF005572">
    <property type="entry name" value="NifS"/>
    <property type="match status" value="1"/>
</dbReference>
<reference evidence="12" key="1">
    <citation type="submission" date="2009-04" db="EMBL/GenBank/DDBJ databases">
        <authorList>
            <person name="Weinstock G."/>
            <person name="Sodergren E."/>
            <person name="Clifton S."/>
            <person name="Fulton L."/>
            <person name="Fulton B."/>
            <person name="Courtney L."/>
            <person name="Fronick C."/>
            <person name="Harrison M."/>
            <person name="Strong C."/>
            <person name="Farmer C."/>
            <person name="Delahaunty K."/>
            <person name="Markovic C."/>
            <person name="Hall O."/>
            <person name="Minx P."/>
            <person name="Tomlinson C."/>
            <person name="Mitreva M."/>
            <person name="Nelson J."/>
            <person name="Hou S."/>
            <person name="Wollam A."/>
            <person name="Pepin K.H."/>
            <person name="Johnson M."/>
            <person name="Bhonagiri V."/>
            <person name="Nash W.E."/>
            <person name="Warren W."/>
            <person name="Chinwalla A."/>
            <person name="Mardis E.R."/>
            <person name="Wilson R.K."/>
        </authorList>
    </citation>
    <scope>NUCLEOTIDE SEQUENCE [LARGE SCALE GENOMIC DNA]</scope>
    <source>
        <strain evidence="12">DSM 20098</strain>
    </source>
</reference>
<evidence type="ECO:0000313" key="12">
    <source>
        <dbReference type="EMBL" id="EEP21296.1"/>
    </source>
</evidence>
<organism evidence="12 13">
    <name type="scientific">Bifidobacterium angulatum DSM 20098 = JCM 7096</name>
    <dbReference type="NCBI Taxonomy" id="518635"/>
    <lineage>
        <taxon>Bacteria</taxon>
        <taxon>Bacillati</taxon>
        <taxon>Actinomycetota</taxon>
        <taxon>Actinomycetes</taxon>
        <taxon>Bifidobacteriales</taxon>
        <taxon>Bifidobacteriaceae</taxon>
        <taxon>Bifidobacterium</taxon>
    </lineage>
</organism>
<keyword evidence="8" id="KW-0411">Iron-sulfur</keyword>
<evidence type="ECO:0000256" key="2">
    <source>
        <dbReference type="ARBA" id="ARBA00006490"/>
    </source>
</evidence>
<dbReference type="GO" id="GO:0008483">
    <property type="term" value="F:transaminase activity"/>
    <property type="evidence" value="ECO:0007669"/>
    <property type="project" value="UniProtKB-KW"/>
</dbReference>
<evidence type="ECO:0000256" key="5">
    <source>
        <dbReference type="ARBA" id="ARBA00022723"/>
    </source>
</evidence>
<dbReference type="Gene3D" id="3.40.640.10">
    <property type="entry name" value="Type I PLP-dependent aspartate aminotransferase-like (Major domain)"/>
    <property type="match status" value="1"/>
</dbReference>
<dbReference type="InterPro" id="IPR000192">
    <property type="entry name" value="Aminotrans_V_dom"/>
</dbReference>
<dbReference type="Gene3D" id="1.10.260.50">
    <property type="match status" value="1"/>
</dbReference>
<dbReference type="AlphaFoldDB" id="C4FEB5"/>
<dbReference type="Pfam" id="PF00266">
    <property type="entry name" value="Aminotran_5"/>
    <property type="match status" value="2"/>
</dbReference>
<name>C4FEB5_9BIFI</name>
<dbReference type="GeneID" id="42864925"/>
<evidence type="ECO:0000256" key="10">
    <source>
        <dbReference type="RuleBase" id="RU004504"/>
    </source>
</evidence>
<dbReference type="GO" id="GO:0051536">
    <property type="term" value="F:iron-sulfur cluster binding"/>
    <property type="evidence" value="ECO:0007669"/>
    <property type="project" value="UniProtKB-KW"/>
</dbReference>
<dbReference type="Proteomes" id="UP000006408">
    <property type="component" value="Unassembled WGS sequence"/>
</dbReference>
<protein>
    <recommendedName>
        <fullName evidence="3">cysteine desulfurase</fullName>
        <ecNumber evidence="3">2.8.1.7</ecNumber>
    </recommendedName>
</protein>
<dbReference type="PANTHER" id="PTHR11601:SF34">
    <property type="entry name" value="CYSTEINE DESULFURASE"/>
    <property type="match status" value="1"/>
</dbReference>
<dbReference type="InterPro" id="IPR015422">
    <property type="entry name" value="PyrdxlP-dep_Trfase_small"/>
</dbReference>
<proteinExistence type="inferred from homology"/>
<dbReference type="GO" id="GO:0031071">
    <property type="term" value="F:cysteine desulfurase activity"/>
    <property type="evidence" value="ECO:0007669"/>
    <property type="project" value="UniProtKB-EC"/>
</dbReference>
<evidence type="ECO:0000256" key="6">
    <source>
        <dbReference type="ARBA" id="ARBA00022898"/>
    </source>
</evidence>
<dbReference type="InterPro" id="IPR016454">
    <property type="entry name" value="Cysteine_dSase"/>
</dbReference>
<dbReference type="Gene3D" id="3.90.1150.10">
    <property type="entry name" value="Aspartate Aminotransferase, domain 1"/>
    <property type="match status" value="1"/>
</dbReference>
<dbReference type="RefSeq" id="WP_003825934.1">
    <property type="nucleotide sequence ID" value="NZ_AP012322.1"/>
</dbReference>
<dbReference type="EC" id="2.8.1.7" evidence="3"/>
<sequence>MSTGKTQGELYLDAASTEPVRRSVIEAMMPFLTDAYANPLSVHQPGKTAARALDAARASLAANLGARPDDVIFTSGGTESDNLAVKGIAMARMRALREKYGESVRPRVIISAIEHPAVAQSAQWLEQWFGVEVVRIPVDGQAHIDTAALERELAQGDLELAPGDEADRHTDSGSSIDLTNRTLLVSVMLANNEVGTIEPADEIVRIAHRHGVPVHVDAVQAAGQIPIRMRDWNVDALSISGHKFGTPKGLGALLLRGRVPIEPLLSGGGQERGLRSGTQNVAGAVALAIALRESNERMASQYRALVSSRDRLIDAVLRVEPKAMLTGDAERRLPGHASFLFPGLAGEALLVDLDAHGIACSSGSACALGRHEAPGTLLAMGFDESVAKSALRMTFREPLQPDQINRVAAAIEESCHSLTHTFATPSAGSTDAR</sequence>
<dbReference type="PROSITE" id="PS00595">
    <property type="entry name" value="AA_TRANSFER_CLASS_5"/>
    <property type="match status" value="1"/>
</dbReference>
<evidence type="ECO:0000256" key="9">
    <source>
        <dbReference type="ARBA" id="ARBA00050776"/>
    </source>
</evidence>
<dbReference type="SUPFAM" id="SSF53383">
    <property type="entry name" value="PLP-dependent transferases"/>
    <property type="match status" value="1"/>
</dbReference>
<evidence type="ECO:0000313" key="13">
    <source>
        <dbReference type="Proteomes" id="UP000006408"/>
    </source>
</evidence>
<dbReference type="EMBL" id="ABYS02000004">
    <property type="protein sequence ID" value="EEP21296.1"/>
    <property type="molecule type" value="Genomic_DNA"/>
</dbReference>
<comment type="catalytic activity">
    <reaction evidence="9">
        <text>(sulfur carrier)-H + L-cysteine = (sulfur carrier)-SH + L-alanine</text>
        <dbReference type="Rhea" id="RHEA:43892"/>
        <dbReference type="Rhea" id="RHEA-COMP:14737"/>
        <dbReference type="Rhea" id="RHEA-COMP:14739"/>
        <dbReference type="ChEBI" id="CHEBI:29917"/>
        <dbReference type="ChEBI" id="CHEBI:35235"/>
        <dbReference type="ChEBI" id="CHEBI:57972"/>
        <dbReference type="ChEBI" id="CHEBI:64428"/>
        <dbReference type="EC" id="2.8.1.7"/>
    </reaction>
</comment>
<comment type="similarity">
    <text evidence="2">Belongs to the class-V pyridoxal-phosphate-dependent aminotransferase family. NifS/IscS subfamily.</text>
</comment>
<keyword evidence="12" id="KW-0032">Aminotransferase</keyword>
<keyword evidence="13" id="KW-1185">Reference proteome</keyword>
<dbReference type="InterPro" id="IPR020578">
    <property type="entry name" value="Aminotrans_V_PyrdxlP_BS"/>
</dbReference>
<dbReference type="HOGENOM" id="CLU_003433_0_0_11"/>
<keyword evidence="7" id="KW-0408">Iron</keyword>